<dbReference type="RefSeq" id="XP_022110321.1">
    <property type="nucleotide sequence ID" value="XM_022254629.1"/>
</dbReference>
<evidence type="ECO:0000313" key="12">
    <source>
        <dbReference type="RefSeq" id="XP_022110322.1"/>
    </source>
</evidence>
<gene>
    <name evidence="9 10 11 12 13" type="primary">LOC110989926</name>
</gene>
<feature type="transmembrane region" description="Helical" evidence="7">
    <location>
        <begin position="237"/>
        <end position="256"/>
    </location>
</feature>
<organism evidence="8 9">
    <name type="scientific">Acanthaster planci</name>
    <name type="common">Crown-of-thorns starfish</name>
    <dbReference type="NCBI Taxonomy" id="133434"/>
    <lineage>
        <taxon>Eukaryota</taxon>
        <taxon>Metazoa</taxon>
        <taxon>Echinodermata</taxon>
        <taxon>Eleutherozoa</taxon>
        <taxon>Asterozoa</taxon>
        <taxon>Asteroidea</taxon>
        <taxon>Valvatacea</taxon>
        <taxon>Valvatida</taxon>
        <taxon>Acanthasteridae</taxon>
        <taxon>Acanthaster</taxon>
    </lineage>
</organism>
<evidence type="ECO:0000256" key="4">
    <source>
        <dbReference type="ARBA" id="ARBA00022692"/>
    </source>
</evidence>
<feature type="transmembrane region" description="Helical" evidence="7">
    <location>
        <begin position="135"/>
        <end position="153"/>
    </location>
</feature>
<dbReference type="KEGG" id="aplc:110989926"/>
<dbReference type="PANTHER" id="PTHR10231">
    <property type="entry name" value="NUCLEOTIDE-SUGAR TRANSMEMBRANE TRANSPORTER"/>
    <property type="match status" value="1"/>
</dbReference>
<keyword evidence="5 7" id="KW-1133">Transmembrane helix</keyword>
<dbReference type="Pfam" id="PF04142">
    <property type="entry name" value="Nuc_sug_transp"/>
    <property type="match status" value="1"/>
</dbReference>
<feature type="transmembrane region" description="Helical" evidence="7">
    <location>
        <begin position="289"/>
        <end position="307"/>
    </location>
</feature>
<dbReference type="GeneID" id="110989926"/>
<dbReference type="OMA" id="CLYCREN"/>
<dbReference type="SUPFAM" id="SSF103481">
    <property type="entry name" value="Multidrug resistance efflux transporter EmrE"/>
    <property type="match status" value="1"/>
</dbReference>
<keyword evidence="4 7" id="KW-0812">Transmembrane</keyword>
<dbReference type="RefSeq" id="XP_022110323.1">
    <property type="nucleotide sequence ID" value="XM_022254631.1"/>
</dbReference>
<dbReference type="Proteomes" id="UP000694845">
    <property type="component" value="Unplaced"/>
</dbReference>
<comment type="similarity">
    <text evidence="2">Belongs to the nucleotide-sugar transporter family. SLC35A subfamily.</text>
</comment>
<evidence type="ECO:0000256" key="5">
    <source>
        <dbReference type="ARBA" id="ARBA00022989"/>
    </source>
</evidence>
<evidence type="ECO:0000256" key="2">
    <source>
        <dbReference type="ARBA" id="ARBA00009976"/>
    </source>
</evidence>
<dbReference type="OrthoDB" id="419167at2759"/>
<dbReference type="GO" id="GO:0000139">
    <property type="term" value="C:Golgi membrane"/>
    <property type="evidence" value="ECO:0007669"/>
    <property type="project" value="InterPro"/>
</dbReference>
<feature type="transmembrane region" description="Helical" evidence="7">
    <location>
        <begin position="196"/>
        <end position="216"/>
    </location>
</feature>
<evidence type="ECO:0000313" key="8">
    <source>
        <dbReference type="Proteomes" id="UP000694845"/>
    </source>
</evidence>
<keyword evidence="6 7" id="KW-0472">Membrane</keyword>
<evidence type="ECO:0000256" key="3">
    <source>
        <dbReference type="ARBA" id="ARBA00022597"/>
    </source>
</evidence>
<feature type="transmembrane region" description="Helical" evidence="7">
    <location>
        <begin position="12"/>
        <end position="30"/>
    </location>
</feature>
<comment type="subcellular location">
    <subcellularLocation>
        <location evidence="1">Membrane</location>
        <topology evidence="1">Multi-pass membrane protein</topology>
    </subcellularLocation>
</comment>
<name>A0A8B7ZXP5_ACAPL</name>
<keyword evidence="8" id="KW-1185">Reference proteome</keyword>
<dbReference type="GO" id="GO:0015165">
    <property type="term" value="F:pyrimidine nucleotide-sugar transmembrane transporter activity"/>
    <property type="evidence" value="ECO:0007669"/>
    <property type="project" value="InterPro"/>
</dbReference>
<evidence type="ECO:0000313" key="13">
    <source>
        <dbReference type="RefSeq" id="XP_022110323.1"/>
    </source>
</evidence>
<evidence type="ECO:0000313" key="10">
    <source>
        <dbReference type="RefSeq" id="XP_022110320.1"/>
    </source>
</evidence>
<feature type="transmembrane region" description="Helical" evidence="7">
    <location>
        <begin position="262"/>
        <end position="282"/>
    </location>
</feature>
<feature type="transmembrane region" description="Helical" evidence="7">
    <location>
        <begin position="110"/>
        <end position="129"/>
    </location>
</feature>
<feature type="transmembrane region" description="Helical" evidence="7">
    <location>
        <begin position="81"/>
        <end position="103"/>
    </location>
</feature>
<evidence type="ECO:0000256" key="7">
    <source>
        <dbReference type="SAM" id="Phobius"/>
    </source>
</evidence>
<dbReference type="InterPro" id="IPR037185">
    <property type="entry name" value="EmrE-like"/>
</dbReference>
<dbReference type="InterPro" id="IPR007271">
    <property type="entry name" value="Nuc_sug_transpt"/>
</dbReference>
<dbReference type="AlphaFoldDB" id="A0A8B7ZXP5"/>
<keyword evidence="3" id="KW-0762">Sugar transport</keyword>
<evidence type="ECO:0000256" key="6">
    <source>
        <dbReference type="ARBA" id="ARBA00023136"/>
    </source>
</evidence>
<protein>
    <submittedName>
        <fullName evidence="9 10">CMP-sialic acid transporter 1-like</fullName>
    </submittedName>
</protein>
<reference evidence="9 10" key="1">
    <citation type="submission" date="2025-04" db="UniProtKB">
        <authorList>
            <consortium name="RefSeq"/>
        </authorList>
    </citation>
    <scope>IDENTIFICATION</scope>
</reference>
<dbReference type="RefSeq" id="XP_022110318.1">
    <property type="nucleotide sequence ID" value="XM_022254626.1"/>
</dbReference>
<accession>A0A8B7ZXP5</accession>
<dbReference type="RefSeq" id="XP_022110320.1">
    <property type="nucleotide sequence ID" value="XM_022254628.1"/>
</dbReference>
<evidence type="ECO:0000313" key="9">
    <source>
        <dbReference type="RefSeq" id="XP_022110318.1"/>
    </source>
</evidence>
<feature type="transmembrane region" description="Helical" evidence="7">
    <location>
        <begin position="42"/>
        <end position="61"/>
    </location>
</feature>
<proteinExistence type="inferred from homology"/>
<evidence type="ECO:0000256" key="1">
    <source>
        <dbReference type="ARBA" id="ARBA00004141"/>
    </source>
</evidence>
<sequence length="330" mass="37048">MMLGLVDCGSWLVFLAYITLFVNNNLLIVLTKDEQDGYSYSTVLVTLLIELFKLMVAVIFYCLKYSFAKLITDLQSNNSGFAFYLLPSALYSVFNNLAFLNLAYFDPTTYAVLLQFSIVVTGVLYQYMFKRDLTWLQWISLLVLTSGCILTHFKESKEVLFKLRDVFILLQVLCSSFASVYNEYLLKSYSSQVDFWLQSVFMYTDTSLCSVALMIAMGRLSPAMLTTSSMRSMFQPMVILIVTNNVTAGLVTGVFLHKLNSVLKKFAVAIEMIIIAVLSKFLLGTAVEISTAISVLLVSLSIILYSLNPLGSEREKVVRPDLKCSNGVGY</sequence>
<keyword evidence="3" id="KW-0813">Transport</keyword>
<evidence type="ECO:0000313" key="11">
    <source>
        <dbReference type="RefSeq" id="XP_022110321.1"/>
    </source>
</evidence>
<dbReference type="RefSeq" id="XP_022110322.1">
    <property type="nucleotide sequence ID" value="XM_022254630.1"/>
</dbReference>
<feature type="transmembrane region" description="Helical" evidence="7">
    <location>
        <begin position="165"/>
        <end position="184"/>
    </location>
</feature>